<evidence type="ECO:0000256" key="1">
    <source>
        <dbReference type="SAM" id="Phobius"/>
    </source>
</evidence>
<comment type="caution">
    <text evidence="2">The sequence shown here is derived from an EMBL/GenBank/DDBJ whole genome shotgun (WGS) entry which is preliminary data.</text>
</comment>
<keyword evidence="1" id="KW-0812">Transmembrane</keyword>
<name>A0A0F9N6P8_9ZZZZ</name>
<dbReference type="EMBL" id="LAZR01003902">
    <property type="protein sequence ID" value="KKN13624.1"/>
    <property type="molecule type" value="Genomic_DNA"/>
</dbReference>
<feature type="transmembrane region" description="Helical" evidence="1">
    <location>
        <begin position="125"/>
        <end position="144"/>
    </location>
</feature>
<proteinExistence type="predicted"/>
<sequence>MRRPFVIHPFLLAVHPIFFLCSYNVSRIGFSQTLLPSAISLGATFLLLLLFKLILKDRQKAGIVVSILVTLFFIYGHVYNLLEYPQIGTFLIGLHVYMLLNWLILAACSIHFVRKTRRDLSHITRIVNVAAFVLVAIPLVGIGIHEFKTVPWDSVQNPRYAGINTTDLKNAERLPDIYYIILDRYASLDVLKEFYDFDNIEFVNYLEGKGFYVAQDSTSNYLTTAHSLASSLNMTYLDHLQDQIGEESGDWGPLTKMIKEHEVGWLLKSIGYKYVHFGSWWQDTRINRHADVNVNLFSRPEFFLSVYRTTALYPVGRALGLLRLPLLQSMGDERMLQWRRVQYKFEELAEIPSMKGPKFVFVHMLVPHKPFVFNQDGTFVQEEEERERSKKVNYVNQLVFVNNRVQMLIDRLLSNSKIPPVIVLQADEGPYPPSRSTDWDQASKSELRQKVGILNAYYLPDVNKDELYSSVTPVNTFRLIFNLYFDTELPLLPDENYVHTDNHHPYRFIQVTSKLGPNGDAT</sequence>
<keyword evidence="1" id="KW-1133">Transmembrane helix</keyword>
<accession>A0A0F9N6P8</accession>
<feature type="transmembrane region" description="Helical" evidence="1">
    <location>
        <begin position="37"/>
        <end position="55"/>
    </location>
</feature>
<dbReference type="InterPro" id="IPR017850">
    <property type="entry name" value="Alkaline_phosphatase_core_sf"/>
</dbReference>
<organism evidence="2">
    <name type="scientific">marine sediment metagenome</name>
    <dbReference type="NCBI Taxonomy" id="412755"/>
    <lineage>
        <taxon>unclassified sequences</taxon>
        <taxon>metagenomes</taxon>
        <taxon>ecological metagenomes</taxon>
    </lineage>
</organism>
<dbReference type="AlphaFoldDB" id="A0A0F9N6P8"/>
<evidence type="ECO:0000313" key="2">
    <source>
        <dbReference type="EMBL" id="KKN13624.1"/>
    </source>
</evidence>
<feature type="transmembrane region" description="Helical" evidence="1">
    <location>
        <begin position="94"/>
        <end position="113"/>
    </location>
</feature>
<reference evidence="2" key="1">
    <citation type="journal article" date="2015" name="Nature">
        <title>Complex archaea that bridge the gap between prokaryotes and eukaryotes.</title>
        <authorList>
            <person name="Spang A."/>
            <person name="Saw J.H."/>
            <person name="Jorgensen S.L."/>
            <person name="Zaremba-Niedzwiedzka K."/>
            <person name="Martijn J."/>
            <person name="Lind A.E."/>
            <person name="van Eijk R."/>
            <person name="Schleper C."/>
            <person name="Guy L."/>
            <person name="Ettema T.J."/>
        </authorList>
    </citation>
    <scope>NUCLEOTIDE SEQUENCE</scope>
</reference>
<dbReference type="Gene3D" id="3.40.720.10">
    <property type="entry name" value="Alkaline Phosphatase, subunit A"/>
    <property type="match status" value="1"/>
</dbReference>
<feature type="transmembrane region" description="Helical" evidence="1">
    <location>
        <begin position="62"/>
        <end position="82"/>
    </location>
</feature>
<keyword evidence="1" id="KW-0472">Membrane</keyword>
<evidence type="ECO:0008006" key="3">
    <source>
        <dbReference type="Google" id="ProtNLM"/>
    </source>
</evidence>
<gene>
    <name evidence="2" type="ORF">LCGC14_1004500</name>
</gene>
<protein>
    <recommendedName>
        <fullName evidence="3">Sulfatase N-terminal domain-containing protein</fullName>
    </recommendedName>
</protein>